<evidence type="ECO:0000313" key="2">
    <source>
        <dbReference type="Proteomes" id="UP001218579"/>
    </source>
</evidence>
<gene>
    <name evidence="1" type="ORF">PQU98_06350</name>
</gene>
<proteinExistence type="predicted"/>
<dbReference type="EMBL" id="JAQQKV010000001">
    <property type="protein sequence ID" value="MDC7675740.1"/>
    <property type="molecule type" value="Genomic_DNA"/>
</dbReference>
<name>A0ABT5HHL8_9CAUL</name>
<dbReference type="RefSeq" id="WP_272744064.1">
    <property type="nucleotide sequence ID" value="NZ_JAQQKV010000001.1"/>
</dbReference>
<sequence>MDIVPKPPVLPPRCVKRVTVPEVLMQDYVLTTLVEPERWFRLLPKEWRY</sequence>
<comment type="caution">
    <text evidence="1">The sequence shown here is derived from an EMBL/GenBank/DDBJ whole genome shotgun (WGS) entry which is preliminary data.</text>
</comment>
<protein>
    <submittedName>
        <fullName evidence="1">Uncharacterized protein</fullName>
    </submittedName>
</protein>
<organism evidence="1 2">
    <name type="scientific">Asticcacaulis machinosus</name>
    <dbReference type="NCBI Taxonomy" id="2984211"/>
    <lineage>
        <taxon>Bacteria</taxon>
        <taxon>Pseudomonadati</taxon>
        <taxon>Pseudomonadota</taxon>
        <taxon>Alphaproteobacteria</taxon>
        <taxon>Caulobacterales</taxon>
        <taxon>Caulobacteraceae</taxon>
        <taxon>Asticcacaulis</taxon>
    </lineage>
</organism>
<accession>A0ABT5HHL8</accession>
<reference evidence="1 2" key="1">
    <citation type="submission" date="2023-01" db="EMBL/GenBank/DDBJ databases">
        <title>Novel species of the genus Asticcacaulis isolated from rivers.</title>
        <authorList>
            <person name="Lu H."/>
        </authorList>
    </citation>
    <scope>NUCLEOTIDE SEQUENCE [LARGE SCALE GENOMIC DNA]</scope>
    <source>
        <strain evidence="1 2">LKC15W</strain>
    </source>
</reference>
<keyword evidence="2" id="KW-1185">Reference proteome</keyword>
<dbReference type="Proteomes" id="UP001218579">
    <property type="component" value="Unassembled WGS sequence"/>
</dbReference>
<evidence type="ECO:0000313" key="1">
    <source>
        <dbReference type="EMBL" id="MDC7675740.1"/>
    </source>
</evidence>